<keyword evidence="4" id="KW-0378">Hydrolase</keyword>
<dbReference type="SMART" id="SM00974">
    <property type="entry name" value="T5orf172"/>
    <property type="match status" value="1"/>
</dbReference>
<dbReference type="GO" id="GO:0043138">
    <property type="term" value="F:3'-5' DNA helicase activity"/>
    <property type="evidence" value="ECO:0007669"/>
    <property type="project" value="TreeGrafter"/>
</dbReference>
<dbReference type="AlphaFoldDB" id="G0UY07"/>
<dbReference type="EMBL" id="HE575323">
    <property type="protein sequence ID" value="CCC94274.1"/>
    <property type="molecule type" value="Genomic_DNA"/>
</dbReference>
<feature type="domain" description="Helicase ATP-binding" evidence="8">
    <location>
        <begin position="282"/>
        <end position="461"/>
    </location>
</feature>
<dbReference type="PANTHER" id="PTHR11274:SF13">
    <property type="entry name" value="HELICASE A859L-RELATED"/>
    <property type="match status" value="1"/>
</dbReference>
<keyword evidence="5 9" id="KW-0347">Helicase</keyword>
<dbReference type="InterPro" id="IPR006935">
    <property type="entry name" value="Helicase/UvrB_N"/>
</dbReference>
<name>G0UY07_TRYCI</name>
<dbReference type="SUPFAM" id="SSF52540">
    <property type="entry name" value="P-loop containing nucleoside triphosphate hydrolases"/>
    <property type="match status" value="2"/>
</dbReference>
<evidence type="ECO:0000256" key="4">
    <source>
        <dbReference type="ARBA" id="ARBA00022801"/>
    </source>
</evidence>
<proteinExistence type="inferred from homology"/>
<keyword evidence="7" id="KW-0812">Transmembrane</keyword>
<gene>
    <name evidence="9" type="ORF">TCIL3000_10_10530</name>
</gene>
<dbReference type="GO" id="GO:0097550">
    <property type="term" value="C:transcription preinitiation complex"/>
    <property type="evidence" value="ECO:0007669"/>
    <property type="project" value="TreeGrafter"/>
</dbReference>
<dbReference type="GO" id="GO:0016787">
    <property type="term" value="F:hydrolase activity"/>
    <property type="evidence" value="ECO:0007669"/>
    <property type="project" value="UniProtKB-KW"/>
</dbReference>
<evidence type="ECO:0000256" key="6">
    <source>
        <dbReference type="ARBA" id="ARBA00022840"/>
    </source>
</evidence>
<protein>
    <recommendedName>
        <fullName evidence="2">Probable helicase A859L</fullName>
    </recommendedName>
</protein>
<evidence type="ECO:0000256" key="7">
    <source>
        <dbReference type="SAM" id="Phobius"/>
    </source>
</evidence>
<dbReference type="Pfam" id="PF04851">
    <property type="entry name" value="ResIII"/>
    <property type="match status" value="1"/>
</dbReference>
<evidence type="ECO:0000256" key="3">
    <source>
        <dbReference type="ARBA" id="ARBA00022741"/>
    </source>
</evidence>
<dbReference type="PROSITE" id="PS51192">
    <property type="entry name" value="HELICASE_ATP_BIND_1"/>
    <property type="match status" value="1"/>
</dbReference>
<keyword evidence="3" id="KW-0547">Nucleotide-binding</keyword>
<dbReference type="InterPro" id="IPR018306">
    <property type="entry name" value="Phage_T5_Orf172_DNA-bd"/>
</dbReference>
<dbReference type="GO" id="GO:0005524">
    <property type="term" value="F:ATP binding"/>
    <property type="evidence" value="ECO:0007669"/>
    <property type="project" value="UniProtKB-KW"/>
</dbReference>
<keyword evidence="6" id="KW-0067">ATP-binding</keyword>
<reference evidence="9" key="1">
    <citation type="journal article" date="2012" name="Proc. Natl. Acad. Sci. U.S.A.">
        <title>Antigenic diversity is generated by distinct evolutionary mechanisms in African trypanosome species.</title>
        <authorList>
            <person name="Jackson A.P."/>
            <person name="Berry A."/>
            <person name="Aslett M."/>
            <person name="Allison H.C."/>
            <person name="Burton P."/>
            <person name="Vavrova-Anderson J."/>
            <person name="Brown R."/>
            <person name="Browne H."/>
            <person name="Corton N."/>
            <person name="Hauser H."/>
            <person name="Gamble J."/>
            <person name="Gilderthorp R."/>
            <person name="Marcello L."/>
            <person name="McQuillan J."/>
            <person name="Otto T.D."/>
            <person name="Quail M.A."/>
            <person name="Sanders M.J."/>
            <person name="van Tonder A."/>
            <person name="Ginger M.L."/>
            <person name="Field M.C."/>
            <person name="Barry J.D."/>
            <person name="Hertz-Fowler C."/>
            <person name="Berriman M."/>
        </authorList>
    </citation>
    <scope>NUCLEOTIDE SEQUENCE</scope>
    <source>
        <strain evidence="9">IL3000</strain>
    </source>
</reference>
<dbReference type="GO" id="GO:0005675">
    <property type="term" value="C:transcription factor TFIIH holo complex"/>
    <property type="evidence" value="ECO:0007669"/>
    <property type="project" value="TreeGrafter"/>
</dbReference>
<dbReference type="GO" id="GO:0000112">
    <property type="term" value="C:nucleotide-excision repair factor 3 complex"/>
    <property type="evidence" value="ECO:0007669"/>
    <property type="project" value="TreeGrafter"/>
</dbReference>
<dbReference type="InterPro" id="IPR014001">
    <property type="entry name" value="Helicase_ATP-bd"/>
</dbReference>
<dbReference type="GO" id="GO:0003677">
    <property type="term" value="F:DNA binding"/>
    <property type="evidence" value="ECO:0007669"/>
    <property type="project" value="InterPro"/>
</dbReference>
<accession>G0UY07</accession>
<feature type="transmembrane region" description="Helical" evidence="7">
    <location>
        <begin position="60"/>
        <end position="81"/>
    </location>
</feature>
<organism evidence="9">
    <name type="scientific">Trypanosoma congolense (strain IL3000)</name>
    <dbReference type="NCBI Taxonomy" id="1068625"/>
    <lineage>
        <taxon>Eukaryota</taxon>
        <taxon>Discoba</taxon>
        <taxon>Euglenozoa</taxon>
        <taxon>Kinetoplastea</taxon>
        <taxon>Metakinetoplastina</taxon>
        <taxon>Trypanosomatida</taxon>
        <taxon>Trypanosomatidae</taxon>
        <taxon>Trypanosoma</taxon>
        <taxon>Nannomonas</taxon>
    </lineage>
</organism>
<sequence>MAFTLPCLLLWQHIHIYICIYTFRYVKLSCFFSYFPYFFRLTKYGKGRWMVHPTALGRRAVGFYIAVHPWLASVGYVKVGFTSDLARRLEMVSFKTCFTPEWSYFAVFHLESERQALLLEQSVLHLFRHCRVPKRELIMAKASDVSDGARRICELLNLDVRVDTTPSFTDDDVVGDDMRDVRLTVNEELQRRAEDCKQRTVEKFINLLEDLRKTMGFPDVTYDSHDDKSRAKDNAADAVGDDVADDGGDLVCDFDMEEKLEGEIFALTLLRPYQREAVERCLDELNSRGSTICQMACRCGKTPVAFQLIQHYVKAKPNAAILYLVPGLALLRQTARKLYGYGMKDMPFLLIGSHPGSILLGDDRMCTMTTDAELIRNTIHSRTEGLVVISTYQSSHIVSDVTAFDLTVFDECHRVCGSEAETNFNSVLLKPRCGHRLFLTATPAYDTPLRMSNTQLFGDVAYRYYLREGIDAGYVNPFAVRIILGENMDNMNPYIYEAMRIVDKMIVYCRCVEHAEQLGRGLRCPIPDDLAPFDVLLAYSRMGSPAVGEVLREFTASKRCVLLNVRLFQEGIEIPDLNAVFFSAPRYSSRDIVQSICRPLNKMEGKPISYVFLPATIDTKVRETDPVNLDKFSTLVPFADALMDEDPLLFEYLIDPQKVVYDIDVVGIRSLKISSDRLRRFVLPAIRRGVRYSKRNRDRLHRAAKLPWKTAFGEMKRIVMECNRYPKTNDAWVIGMKSVSMALFYQYCRKGYRQYLRKEPSSLKMHQIRDLETLPHWKTYGLHGPYPWDECMDTLRNCLRSDGQVPPLDVHKGGYIGLDATPFERLCGALMNVNQSDGHSHLSLDPKKQMDLDNICRQHGLKWRKNRDSSGKVIPGEVTFITDSYERFKELYQEHKEKGSFQKYLDTHFPGYPLKHERMEDPQNLKRDCVPPRHVIHNEGNPRTAEKVMCRVCRRHVPARLWGRHKKSKSHLDKMK</sequence>
<dbReference type="VEuPathDB" id="TriTrypDB:TcIL3000_10_10530"/>
<dbReference type="InterPro" id="IPR001650">
    <property type="entry name" value="Helicase_C-like"/>
</dbReference>
<dbReference type="SMART" id="SM00487">
    <property type="entry name" value="DEXDc"/>
    <property type="match status" value="1"/>
</dbReference>
<dbReference type="Pfam" id="PF00271">
    <property type="entry name" value="Helicase_C"/>
    <property type="match status" value="1"/>
</dbReference>
<evidence type="ECO:0000256" key="5">
    <source>
        <dbReference type="ARBA" id="ARBA00022806"/>
    </source>
</evidence>
<feature type="transmembrane region" description="Helical" evidence="7">
    <location>
        <begin position="14"/>
        <end position="39"/>
    </location>
</feature>
<dbReference type="Gene3D" id="3.40.50.300">
    <property type="entry name" value="P-loop containing nucleotide triphosphate hydrolases"/>
    <property type="match status" value="2"/>
</dbReference>
<evidence type="ECO:0000256" key="2">
    <source>
        <dbReference type="ARBA" id="ARBA00019253"/>
    </source>
</evidence>
<keyword evidence="7" id="KW-1133">Transmembrane helix</keyword>
<keyword evidence="7" id="KW-0472">Membrane</keyword>
<evidence type="ECO:0000313" key="9">
    <source>
        <dbReference type="EMBL" id="CCC94274.1"/>
    </source>
</evidence>
<evidence type="ECO:0000259" key="8">
    <source>
        <dbReference type="PROSITE" id="PS51192"/>
    </source>
</evidence>
<dbReference type="InterPro" id="IPR027417">
    <property type="entry name" value="P-loop_NTPase"/>
</dbReference>
<evidence type="ECO:0000256" key="1">
    <source>
        <dbReference type="ARBA" id="ARBA00007303"/>
    </source>
</evidence>
<comment type="similarity">
    <text evidence="1">Belongs to the asfivirus helicase A859L family.</text>
</comment>
<dbReference type="Pfam" id="PF10544">
    <property type="entry name" value="T5orf172"/>
    <property type="match status" value="1"/>
</dbReference>
<dbReference type="PANTHER" id="PTHR11274">
    <property type="entry name" value="RAD25/XP-B DNA REPAIR HELICASE"/>
    <property type="match status" value="1"/>
</dbReference>
<dbReference type="GO" id="GO:0006367">
    <property type="term" value="P:transcription initiation at RNA polymerase II promoter"/>
    <property type="evidence" value="ECO:0007669"/>
    <property type="project" value="TreeGrafter"/>
</dbReference>
<dbReference type="InterPro" id="IPR050615">
    <property type="entry name" value="ATP-dep_DNA_Helicase"/>
</dbReference>